<sequence>MIRADVEAFSAALAPAIARLALWNDQAHTTASEHLTEVLAVDDVQAFLRLRDGSSGQIGPIIQFLTTGHFPYDGFEVLPDGRHVPVVMQETLDSGRLAYTWFPDEQTPEIRERFTALAELAFRHVRAVTHPHVARRLDGSHWRNCRIGSHAKQWLREDPPEVSATTASC</sequence>
<name>A0ABV9TUQ3_9ACTN</name>
<evidence type="ECO:0000313" key="1">
    <source>
        <dbReference type="EMBL" id="MFC4906925.1"/>
    </source>
</evidence>
<dbReference type="RefSeq" id="WP_378252665.1">
    <property type="nucleotide sequence ID" value="NZ_JBHSIT010000002.1"/>
</dbReference>
<dbReference type="EMBL" id="JBHSIT010000002">
    <property type="protein sequence ID" value="MFC4906925.1"/>
    <property type="molecule type" value="Genomic_DNA"/>
</dbReference>
<gene>
    <name evidence="1" type="ORF">ACFPCY_06325</name>
</gene>
<evidence type="ECO:0008006" key="3">
    <source>
        <dbReference type="Google" id="ProtNLM"/>
    </source>
</evidence>
<organism evidence="1 2">
    <name type="scientific">Actinomadura gamaensis</name>
    <dbReference type="NCBI Taxonomy" id="1763541"/>
    <lineage>
        <taxon>Bacteria</taxon>
        <taxon>Bacillati</taxon>
        <taxon>Actinomycetota</taxon>
        <taxon>Actinomycetes</taxon>
        <taxon>Streptosporangiales</taxon>
        <taxon>Thermomonosporaceae</taxon>
        <taxon>Actinomadura</taxon>
    </lineage>
</organism>
<reference evidence="2" key="1">
    <citation type="journal article" date="2019" name="Int. J. Syst. Evol. Microbiol.">
        <title>The Global Catalogue of Microorganisms (GCM) 10K type strain sequencing project: providing services to taxonomists for standard genome sequencing and annotation.</title>
        <authorList>
            <consortium name="The Broad Institute Genomics Platform"/>
            <consortium name="The Broad Institute Genome Sequencing Center for Infectious Disease"/>
            <person name="Wu L."/>
            <person name="Ma J."/>
        </authorList>
    </citation>
    <scope>NUCLEOTIDE SEQUENCE [LARGE SCALE GENOMIC DNA]</scope>
    <source>
        <strain evidence="2">KLKA75</strain>
    </source>
</reference>
<accession>A0ABV9TUQ3</accession>
<protein>
    <recommendedName>
        <fullName evidence="3">Aminoglycoside phosphotransferase domain-containing protein</fullName>
    </recommendedName>
</protein>
<comment type="caution">
    <text evidence="1">The sequence shown here is derived from an EMBL/GenBank/DDBJ whole genome shotgun (WGS) entry which is preliminary data.</text>
</comment>
<dbReference type="Proteomes" id="UP001595872">
    <property type="component" value="Unassembled WGS sequence"/>
</dbReference>
<evidence type="ECO:0000313" key="2">
    <source>
        <dbReference type="Proteomes" id="UP001595872"/>
    </source>
</evidence>
<keyword evidence="2" id="KW-1185">Reference proteome</keyword>
<proteinExistence type="predicted"/>